<dbReference type="InterPro" id="IPR017905">
    <property type="entry name" value="ERV/ALR_sulphydryl_oxidase"/>
</dbReference>
<evidence type="ECO:0000256" key="4">
    <source>
        <dbReference type="ARBA" id="ARBA00022827"/>
    </source>
</evidence>
<dbReference type="PROSITE" id="PS51324">
    <property type="entry name" value="ERV_ALR"/>
    <property type="match status" value="1"/>
</dbReference>
<accession>A0A6C0BKU4</accession>
<proteinExistence type="predicted"/>
<dbReference type="SUPFAM" id="SSF69000">
    <property type="entry name" value="FAD-dependent thiol oxidase"/>
    <property type="match status" value="1"/>
</dbReference>
<evidence type="ECO:0000256" key="1">
    <source>
        <dbReference type="ARBA" id="ARBA00001974"/>
    </source>
</evidence>
<dbReference type="GO" id="GO:0050660">
    <property type="term" value="F:flavin adenine dinucleotide binding"/>
    <property type="evidence" value="ECO:0007669"/>
    <property type="project" value="TreeGrafter"/>
</dbReference>
<evidence type="ECO:0000256" key="2">
    <source>
        <dbReference type="ARBA" id="ARBA00012512"/>
    </source>
</evidence>
<name>A0A6C0BKU4_9ZZZZ</name>
<dbReference type="EMBL" id="MN739167">
    <property type="protein sequence ID" value="QHS92028.1"/>
    <property type="molecule type" value="Genomic_DNA"/>
</dbReference>
<comment type="cofactor">
    <cofactor evidence="1">
        <name>FAD</name>
        <dbReference type="ChEBI" id="CHEBI:57692"/>
    </cofactor>
</comment>
<dbReference type="EC" id="1.8.3.2" evidence="2"/>
<dbReference type="InterPro" id="IPR036774">
    <property type="entry name" value="ERV/ALR_sulphydryl_oxid_sf"/>
</dbReference>
<protein>
    <recommendedName>
        <fullName evidence="2">thiol oxidase</fullName>
        <ecNumber evidence="2">1.8.3.2</ecNumber>
    </recommendedName>
</protein>
<sequence length="168" mass="19577">MPCSCQIPGPAYPENKEWGPFVWIVLHALAERFGQVITELYRNDEVRAWQGLLAATGDMLPCSDCRDHFKTWLAAHPVTPISKLPYSELKQWIRNWIWALHEDVNRRLAKPSFPFENITSTYKSVNIKYNFQLFELIEKRAIQQGGVGLLHWQNWVKQYKTITGVYGI</sequence>
<evidence type="ECO:0000313" key="8">
    <source>
        <dbReference type="EMBL" id="QHS92028.1"/>
    </source>
</evidence>
<dbReference type="InterPro" id="IPR039799">
    <property type="entry name" value="ALR/ERV"/>
</dbReference>
<reference evidence="8" key="1">
    <citation type="journal article" date="2020" name="Nature">
        <title>Giant virus diversity and host interactions through global metagenomics.</title>
        <authorList>
            <person name="Schulz F."/>
            <person name="Roux S."/>
            <person name="Paez-Espino D."/>
            <person name="Jungbluth S."/>
            <person name="Walsh D.A."/>
            <person name="Denef V.J."/>
            <person name="McMahon K.D."/>
            <person name="Konstantinidis K.T."/>
            <person name="Eloe-Fadrosh E.A."/>
            <person name="Kyrpides N.C."/>
            <person name="Woyke T."/>
        </authorList>
    </citation>
    <scope>NUCLEOTIDE SEQUENCE</scope>
    <source>
        <strain evidence="8">GVMAG-M-3300013285-6</strain>
    </source>
</reference>
<dbReference type="Pfam" id="PF04777">
    <property type="entry name" value="Evr1_Alr"/>
    <property type="match status" value="1"/>
</dbReference>
<evidence type="ECO:0000256" key="6">
    <source>
        <dbReference type="ARBA" id="ARBA00023157"/>
    </source>
</evidence>
<evidence type="ECO:0000256" key="3">
    <source>
        <dbReference type="ARBA" id="ARBA00022630"/>
    </source>
</evidence>
<dbReference type="GO" id="GO:0016971">
    <property type="term" value="F:flavin-dependent sulfhydryl oxidase activity"/>
    <property type="evidence" value="ECO:0007669"/>
    <property type="project" value="InterPro"/>
</dbReference>
<dbReference type="AlphaFoldDB" id="A0A6C0BKU4"/>
<keyword evidence="5" id="KW-0560">Oxidoreductase</keyword>
<dbReference type="GO" id="GO:0005739">
    <property type="term" value="C:mitochondrion"/>
    <property type="evidence" value="ECO:0007669"/>
    <property type="project" value="TreeGrafter"/>
</dbReference>
<feature type="domain" description="ERV/ALR sulfhydryl oxidase" evidence="7">
    <location>
        <begin position="11"/>
        <end position="122"/>
    </location>
</feature>
<dbReference type="PANTHER" id="PTHR12645:SF0">
    <property type="entry name" value="FAD-LINKED SULFHYDRYL OXIDASE ALR"/>
    <property type="match status" value="1"/>
</dbReference>
<keyword evidence="3" id="KW-0285">Flavoprotein</keyword>
<dbReference type="PANTHER" id="PTHR12645">
    <property type="entry name" value="ALR/ERV"/>
    <property type="match status" value="1"/>
</dbReference>
<organism evidence="8">
    <name type="scientific">viral metagenome</name>
    <dbReference type="NCBI Taxonomy" id="1070528"/>
    <lineage>
        <taxon>unclassified sequences</taxon>
        <taxon>metagenomes</taxon>
        <taxon>organismal metagenomes</taxon>
    </lineage>
</organism>
<keyword evidence="6" id="KW-1015">Disulfide bond</keyword>
<dbReference type="Gene3D" id="1.20.120.310">
    <property type="entry name" value="ERV/ALR sulfhydryl oxidase domain"/>
    <property type="match status" value="1"/>
</dbReference>
<evidence type="ECO:0000259" key="7">
    <source>
        <dbReference type="PROSITE" id="PS51324"/>
    </source>
</evidence>
<evidence type="ECO:0000256" key="5">
    <source>
        <dbReference type="ARBA" id="ARBA00023002"/>
    </source>
</evidence>
<keyword evidence="4" id="KW-0274">FAD</keyword>